<dbReference type="Gene3D" id="2.30.40.10">
    <property type="entry name" value="Urease, subunit C, domain 1"/>
    <property type="match status" value="1"/>
</dbReference>
<gene>
    <name evidence="2" type="ORF">VE01_02139</name>
</gene>
<dbReference type="InterPro" id="IPR006680">
    <property type="entry name" value="Amidohydro-rel"/>
</dbReference>
<evidence type="ECO:0000313" key="2">
    <source>
        <dbReference type="EMBL" id="OBT99834.1"/>
    </source>
</evidence>
<keyword evidence="3" id="KW-1185">Reference proteome</keyword>
<feature type="domain" description="Amidohydrolase-related" evidence="1">
    <location>
        <begin position="58"/>
        <end position="422"/>
    </location>
</feature>
<dbReference type="Proteomes" id="UP000091956">
    <property type="component" value="Unassembled WGS sequence"/>
</dbReference>
<reference evidence="2 3" key="1">
    <citation type="submission" date="2016-03" db="EMBL/GenBank/DDBJ databases">
        <title>Comparative genomics of Pseudogymnoascus destructans, the fungus causing white-nose syndrome of bats.</title>
        <authorList>
            <person name="Palmer J.M."/>
            <person name="Drees K.P."/>
            <person name="Foster J.T."/>
            <person name="Lindner D.L."/>
        </authorList>
    </citation>
    <scope>NUCLEOTIDE SEQUENCE [LARGE SCALE GENOMIC DNA]</scope>
    <source>
        <strain evidence="2 3">UAMH 10579</strain>
    </source>
</reference>
<dbReference type="AlphaFoldDB" id="A0A1B8GVH0"/>
<evidence type="ECO:0000259" key="1">
    <source>
        <dbReference type="Pfam" id="PF01979"/>
    </source>
</evidence>
<dbReference type="RefSeq" id="XP_018133567.1">
    <property type="nucleotide sequence ID" value="XM_018271650.2"/>
</dbReference>
<reference evidence="3" key="2">
    <citation type="journal article" date="2018" name="Nat. Commun.">
        <title>Extreme sensitivity to ultraviolet light in the fungal pathogen causing white-nose syndrome of bats.</title>
        <authorList>
            <person name="Palmer J.M."/>
            <person name="Drees K.P."/>
            <person name="Foster J.T."/>
            <person name="Lindner D.L."/>
        </authorList>
    </citation>
    <scope>NUCLEOTIDE SEQUENCE [LARGE SCALE GENOMIC DNA]</scope>
    <source>
        <strain evidence="3">UAMH 10579</strain>
    </source>
</reference>
<protein>
    <recommendedName>
        <fullName evidence="1">Amidohydrolase-related domain-containing protein</fullName>
    </recommendedName>
</protein>
<dbReference type="EMBL" id="KV460211">
    <property type="protein sequence ID" value="OBT99834.1"/>
    <property type="molecule type" value="Genomic_DNA"/>
</dbReference>
<dbReference type="InterPro" id="IPR032466">
    <property type="entry name" value="Metal_Hydrolase"/>
</dbReference>
<name>A0A1B8GVH0_9PEZI</name>
<proteinExistence type="predicted"/>
<dbReference type="STRING" id="342668.A0A1B8GVH0"/>
<evidence type="ECO:0000313" key="3">
    <source>
        <dbReference type="Proteomes" id="UP000091956"/>
    </source>
</evidence>
<dbReference type="GO" id="GO:0016810">
    <property type="term" value="F:hydrolase activity, acting on carbon-nitrogen (but not peptide) bonds"/>
    <property type="evidence" value="ECO:0007669"/>
    <property type="project" value="InterPro"/>
</dbReference>
<accession>A0A1B8GVH0</accession>
<dbReference type="InterPro" id="IPR050287">
    <property type="entry name" value="MTA/SAH_deaminase"/>
</dbReference>
<dbReference type="InterPro" id="IPR011059">
    <property type="entry name" value="Metal-dep_hydrolase_composite"/>
</dbReference>
<organism evidence="2 3">
    <name type="scientific">Pseudogymnoascus verrucosus</name>
    <dbReference type="NCBI Taxonomy" id="342668"/>
    <lineage>
        <taxon>Eukaryota</taxon>
        <taxon>Fungi</taxon>
        <taxon>Dikarya</taxon>
        <taxon>Ascomycota</taxon>
        <taxon>Pezizomycotina</taxon>
        <taxon>Leotiomycetes</taxon>
        <taxon>Thelebolales</taxon>
        <taxon>Thelebolaceae</taxon>
        <taxon>Pseudogymnoascus</taxon>
    </lineage>
</organism>
<sequence length="488" mass="52401">MTSTIILKGGTVLYHDDADNVTALKDTDVLVTGNLITEIGKNINVPPGTTVIDCHGKIISPGFIDTHHHMWQTQLKGRHMDETLLEYMASGNPQSFNYTPEDMFWGQLGGCLEAIDAGTTFVLDHSHSIYTAEHATQCLAASSASGLRLIYAYSAVSIPLTSWTKDSIMLSSDILPAWSLDQLEALATSQPFGNGRVTIGLGFDFFFLPREIIIGIFNRFRKAGVKVITCHVSKNAVCGTGSIVTLLHEYGLLGPDIVLSHATGLTPDEHALLYSAGANVSSTPTSEAQMGLGWPVALHSGVHGSLGVDSHAFCESSILSEARTLLLLARQEGNLKLLERGEFPQRLVARARDAFNLATVGGARALGMEGKIGRVRVGYLADLVVVDGRSPAMSGVAEWDPVVAVLGHSSVRDVETVIVDGVVRKKDGKLVAVELEGGERLGWEAVAEKLATSREEVQERIATVEVGLAKKLLMGMWHIDESKIKAVA</sequence>
<dbReference type="SUPFAM" id="SSF51338">
    <property type="entry name" value="Composite domain of metallo-dependent hydrolases"/>
    <property type="match status" value="1"/>
</dbReference>
<dbReference type="GeneID" id="28835525"/>
<dbReference type="OrthoDB" id="194468at2759"/>
<dbReference type="Pfam" id="PF01979">
    <property type="entry name" value="Amidohydro_1"/>
    <property type="match status" value="1"/>
</dbReference>
<dbReference type="PANTHER" id="PTHR43794">
    <property type="entry name" value="AMINOHYDROLASE SSNA-RELATED"/>
    <property type="match status" value="1"/>
</dbReference>
<dbReference type="PANTHER" id="PTHR43794:SF5">
    <property type="entry name" value="CHLOROHYDROLASE FAMILY PROTEIN"/>
    <property type="match status" value="1"/>
</dbReference>
<dbReference type="Gene3D" id="3.20.20.140">
    <property type="entry name" value="Metal-dependent hydrolases"/>
    <property type="match status" value="1"/>
</dbReference>
<dbReference type="SUPFAM" id="SSF51556">
    <property type="entry name" value="Metallo-dependent hydrolases"/>
    <property type="match status" value="1"/>
</dbReference>